<dbReference type="PANTHER" id="PTHR42648">
    <property type="entry name" value="TRANSPOSASE, PUTATIVE-RELATED"/>
    <property type="match status" value="1"/>
</dbReference>
<evidence type="ECO:0000256" key="4">
    <source>
        <dbReference type="ARBA" id="ARBA00022759"/>
    </source>
</evidence>
<keyword evidence="5" id="KW-0378">Hydrolase</keyword>
<gene>
    <name evidence="13" type="ORF">O181_121307</name>
</gene>
<dbReference type="GO" id="GO:0003676">
    <property type="term" value="F:nucleic acid binding"/>
    <property type="evidence" value="ECO:0007669"/>
    <property type="project" value="InterPro"/>
</dbReference>
<evidence type="ECO:0000256" key="6">
    <source>
        <dbReference type="ARBA" id="ARBA00022842"/>
    </source>
</evidence>
<keyword evidence="7" id="KW-0229">DNA integration</keyword>
<dbReference type="GO" id="GO:0003887">
    <property type="term" value="F:DNA-directed DNA polymerase activity"/>
    <property type="evidence" value="ECO:0007669"/>
    <property type="project" value="UniProtKB-KW"/>
</dbReference>
<dbReference type="EMBL" id="AVOT02110365">
    <property type="protein sequence ID" value="MBW0581592.1"/>
    <property type="molecule type" value="Genomic_DNA"/>
</dbReference>
<dbReference type="InterPro" id="IPR012337">
    <property type="entry name" value="RNaseH-like_sf"/>
</dbReference>
<evidence type="ECO:0000256" key="5">
    <source>
        <dbReference type="ARBA" id="ARBA00022801"/>
    </source>
</evidence>
<dbReference type="PANTHER" id="PTHR42648:SF11">
    <property type="entry name" value="TRANSPOSON TY4-P GAG-POL POLYPROTEIN"/>
    <property type="match status" value="1"/>
</dbReference>
<evidence type="ECO:0000259" key="12">
    <source>
        <dbReference type="Pfam" id="PF25597"/>
    </source>
</evidence>
<organism evidence="13 14">
    <name type="scientific">Austropuccinia psidii MF-1</name>
    <dbReference type="NCBI Taxonomy" id="1389203"/>
    <lineage>
        <taxon>Eukaryota</taxon>
        <taxon>Fungi</taxon>
        <taxon>Dikarya</taxon>
        <taxon>Basidiomycota</taxon>
        <taxon>Pucciniomycotina</taxon>
        <taxon>Pucciniomycetes</taxon>
        <taxon>Pucciniales</taxon>
        <taxon>Sphaerophragmiaceae</taxon>
        <taxon>Austropuccinia</taxon>
    </lineage>
</organism>
<feature type="region of interest" description="Disordered" evidence="11">
    <location>
        <begin position="172"/>
        <end position="191"/>
    </location>
</feature>
<dbReference type="InterPro" id="IPR057670">
    <property type="entry name" value="SH3_retrovirus"/>
</dbReference>
<keyword evidence="14" id="KW-1185">Reference proteome</keyword>
<keyword evidence="10" id="KW-0233">DNA recombination</keyword>
<dbReference type="GO" id="GO:0015074">
    <property type="term" value="P:DNA integration"/>
    <property type="evidence" value="ECO:0007669"/>
    <property type="project" value="UniProtKB-KW"/>
</dbReference>
<keyword evidence="4" id="KW-0255">Endonuclease</keyword>
<sequence length="191" mass="21630">MQLTAPYSPKQNHISERGKQLTSEKARTLLFTSNLPTNFWGEVVITGTFLENITPCSSIDNKMPFKLWSNYKFNLSRLGTFGFCCYVNIPKTLQKGKFEPMSRKGIFLGYDSDKHNRQIMLENGEIINSHDVVFDEHRISGPPGKENEHQDLIQYSDNYSVAGIVDHEHISQIESPPKNNDCSSVNDSCGP</sequence>
<keyword evidence="1" id="KW-0548">Nucleotidyltransferase</keyword>
<dbReference type="AlphaFoldDB" id="A0A9Q3KIQ9"/>
<comment type="caution">
    <text evidence="13">The sequence shown here is derived from an EMBL/GenBank/DDBJ whole genome shotgun (WGS) entry which is preliminary data.</text>
</comment>
<dbReference type="GO" id="GO:0046872">
    <property type="term" value="F:metal ion binding"/>
    <property type="evidence" value="ECO:0007669"/>
    <property type="project" value="UniProtKB-KW"/>
</dbReference>
<evidence type="ECO:0000256" key="8">
    <source>
        <dbReference type="ARBA" id="ARBA00022918"/>
    </source>
</evidence>
<dbReference type="SUPFAM" id="SSF53098">
    <property type="entry name" value="Ribonuclease H-like"/>
    <property type="match status" value="1"/>
</dbReference>
<evidence type="ECO:0000256" key="2">
    <source>
        <dbReference type="ARBA" id="ARBA00022722"/>
    </source>
</evidence>
<evidence type="ECO:0000256" key="1">
    <source>
        <dbReference type="ARBA" id="ARBA00022695"/>
    </source>
</evidence>
<dbReference type="OrthoDB" id="2802215at2759"/>
<evidence type="ECO:0000256" key="7">
    <source>
        <dbReference type="ARBA" id="ARBA00022908"/>
    </source>
</evidence>
<evidence type="ECO:0000313" key="13">
    <source>
        <dbReference type="EMBL" id="MBW0581592.1"/>
    </source>
</evidence>
<dbReference type="GO" id="GO:0006310">
    <property type="term" value="P:DNA recombination"/>
    <property type="evidence" value="ECO:0007669"/>
    <property type="project" value="UniProtKB-KW"/>
</dbReference>
<keyword evidence="8" id="KW-0695">RNA-directed DNA polymerase</keyword>
<dbReference type="InterPro" id="IPR036397">
    <property type="entry name" value="RNaseH_sf"/>
</dbReference>
<keyword evidence="6" id="KW-0460">Magnesium</keyword>
<keyword evidence="2" id="KW-0540">Nuclease</keyword>
<accession>A0A9Q3KIQ9</accession>
<keyword evidence="9" id="KW-0239">DNA-directed DNA polymerase</keyword>
<dbReference type="GO" id="GO:0003964">
    <property type="term" value="F:RNA-directed DNA polymerase activity"/>
    <property type="evidence" value="ECO:0007669"/>
    <property type="project" value="UniProtKB-KW"/>
</dbReference>
<evidence type="ECO:0000256" key="3">
    <source>
        <dbReference type="ARBA" id="ARBA00022723"/>
    </source>
</evidence>
<evidence type="ECO:0000313" key="14">
    <source>
        <dbReference type="Proteomes" id="UP000765509"/>
    </source>
</evidence>
<reference evidence="13" key="1">
    <citation type="submission" date="2021-03" db="EMBL/GenBank/DDBJ databases">
        <title>Draft genome sequence of rust myrtle Austropuccinia psidii MF-1, a brazilian biotype.</title>
        <authorList>
            <person name="Quecine M.C."/>
            <person name="Pachon D.M.R."/>
            <person name="Bonatelli M.L."/>
            <person name="Correr F.H."/>
            <person name="Franceschini L.M."/>
            <person name="Leite T.F."/>
            <person name="Margarido G.R.A."/>
            <person name="Almeida C.A."/>
            <person name="Ferrarezi J.A."/>
            <person name="Labate C.A."/>
        </authorList>
    </citation>
    <scope>NUCLEOTIDE SEQUENCE</scope>
    <source>
        <strain evidence="13">MF-1</strain>
    </source>
</reference>
<evidence type="ECO:0000256" key="10">
    <source>
        <dbReference type="ARBA" id="ARBA00023172"/>
    </source>
</evidence>
<dbReference type="GO" id="GO:0004519">
    <property type="term" value="F:endonuclease activity"/>
    <property type="evidence" value="ECO:0007669"/>
    <property type="project" value="UniProtKB-KW"/>
</dbReference>
<protein>
    <recommendedName>
        <fullName evidence="12">Retroviral polymerase SH3-like domain-containing protein</fullName>
    </recommendedName>
</protein>
<dbReference type="Proteomes" id="UP000765509">
    <property type="component" value="Unassembled WGS sequence"/>
</dbReference>
<evidence type="ECO:0000256" key="11">
    <source>
        <dbReference type="SAM" id="MobiDB-lite"/>
    </source>
</evidence>
<keyword evidence="9" id="KW-0808">Transferase</keyword>
<keyword evidence="3" id="KW-0479">Metal-binding</keyword>
<dbReference type="InterPro" id="IPR039537">
    <property type="entry name" value="Retrotran_Ty1/copia-like"/>
</dbReference>
<name>A0A9Q3KIQ9_9BASI</name>
<feature type="domain" description="Retroviral polymerase SH3-like" evidence="12">
    <location>
        <begin position="85"/>
        <end position="139"/>
    </location>
</feature>
<dbReference type="Gene3D" id="3.30.420.10">
    <property type="entry name" value="Ribonuclease H-like superfamily/Ribonuclease H"/>
    <property type="match status" value="1"/>
</dbReference>
<proteinExistence type="predicted"/>
<evidence type="ECO:0000256" key="9">
    <source>
        <dbReference type="ARBA" id="ARBA00022932"/>
    </source>
</evidence>
<dbReference type="GO" id="GO:0016787">
    <property type="term" value="F:hydrolase activity"/>
    <property type="evidence" value="ECO:0007669"/>
    <property type="project" value="UniProtKB-KW"/>
</dbReference>
<dbReference type="Pfam" id="PF25597">
    <property type="entry name" value="SH3_retrovirus"/>
    <property type="match status" value="1"/>
</dbReference>